<evidence type="ECO:0000256" key="6">
    <source>
        <dbReference type="RuleBase" id="RU362125"/>
    </source>
</evidence>
<dbReference type="AlphaFoldDB" id="A0A7I9V207"/>
<keyword evidence="11" id="KW-1185">Reference proteome</keyword>
<dbReference type="Pfam" id="PF02771">
    <property type="entry name" value="Acyl-CoA_dh_N"/>
    <property type="match status" value="1"/>
</dbReference>
<keyword evidence="4 6" id="KW-0274">FAD</keyword>
<dbReference type="Gene3D" id="2.40.110.10">
    <property type="entry name" value="Butyryl-CoA Dehydrogenase, subunit A, domain 2"/>
    <property type="match status" value="1"/>
</dbReference>
<dbReference type="InterPro" id="IPR052161">
    <property type="entry name" value="Mycobact_Acyl-CoA_DH"/>
</dbReference>
<dbReference type="InterPro" id="IPR009075">
    <property type="entry name" value="AcylCo_DH/oxidase_C"/>
</dbReference>
<evidence type="ECO:0000256" key="2">
    <source>
        <dbReference type="ARBA" id="ARBA00009347"/>
    </source>
</evidence>
<feature type="domain" description="Acyl-CoA oxidase/dehydrogenase middle" evidence="8">
    <location>
        <begin position="143"/>
        <end position="231"/>
    </location>
</feature>
<comment type="caution">
    <text evidence="10">The sequence shown here is derived from an EMBL/GenBank/DDBJ whole genome shotgun (WGS) entry which is preliminary data.</text>
</comment>
<dbReference type="PANTHER" id="PTHR43292:SF3">
    <property type="entry name" value="ACYL-COA DEHYDROGENASE FADE29"/>
    <property type="match status" value="1"/>
</dbReference>
<proteinExistence type="inferred from homology"/>
<dbReference type="GO" id="GO:0016627">
    <property type="term" value="F:oxidoreductase activity, acting on the CH-CH group of donors"/>
    <property type="evidence" value="ECO:0007669"/>
    <property type="project" value="InterPro"/>
</dbReference>
<protein>
    <submittedName>
        <fullName evidence="10">Putative acyl-CoA dehydrogenase FadE</fullName>
    </submittedName>
</protein>
<sequence length="411" mass="44716">MLQNQASKPLKESWTAMRIAYSESQEALRRELRAYFDKLMTPERRAALSSSSGELGEGDAYRDVVRQMGADGWLALGWPEAYGGANRSMMDQLIFTDEAAIAGAPVPFLTINSVAPTIMAFGTDEQKQFFLPKIASGELHFSIGYSEPGAGTDLASLRTTAVEDGDEFVINGQKMWTSLIPYADYVWLACRTDPTASKHKGISMLIVPTTAEGFSYTTVHTMAGVDTSATYYQDVRVPTSSLVGERGGGWPLVTNQLNNERVALCSAAPIQNALRETTRWAQETKTPTGDRVIDAPWVRANLARVHAGVEFLKLINWKIASQAGSGEAPSPADASATKVYGTEFATDAYRLLMQVVGPAATLRQGSTGAHLLGRLERFQRSSLILTFGGGTNEIQRDIIAMLALGQPHQRR</sequence>
<gene>
    <name evidence="10" type="ORF">nbrc107697_30980</name>
</gene>
<evidence type="ECO:0000259" key="9">
    <source>
        <dbReference type="Pfam" id="PF02771"/>
    </source>
</evidence>
<dbReference type="GO" id="GO:0050660">
    <property type="term" value="F:flavin adenine dinucleotide binding"/>
    <property type="evidence" value="ECO:0007669"/>
    <property type="project" value="InterPro"/>
</dbReference>
<dbReference type="InterPro" id="IPR046373">
    <property type="entry name" value="Acyl-CoA_Oxase/DH_mid-dom_sf"/>
</dbReference>
<evidence type="ECO:0000259" key="7">
    <source>
        <dbReference type="Pfam" id="PF00441"/>
    </source>
</evidence>
<dbReference type="GO" id="GO:0005886">
    <property type="term" value="C:plasma membrane"/>
    <property type="evidence" value="ECO:0007669"/>
    <property type="project" value="TreeGrafter"/>
</dbReference>
<dbReference type="SUPFAM" id="SSF56645">
    <property type="entry name" value="Acyl-CoA dehydrogenase NM domain-like"/>
    <property type="match status" value="1"/>
</dbReference>
<evidence type="ECO:0000259" key="8">
    <source>
        <dbReference type="Pfam" id="PF02770"/>
    </source>
</evidence>
<dbReference type="Pfam" id="PF02770">
    <property type="entry name" value="Acyl-CoA_dh_M"/>
    <property type="match status" value="1"/>
</dbReference>
<evidence type="ECO:0000256" key="4">
    <source>
        <dbReference type="ARBA" id="ARBA00022827"/>
    </source>
</evidence>
<evidence type="ECO:0000256" key="3">
    <source>
        <dbReference type="ARBA" id="ARBA00022630"/>
    </source>
</evidence>
<dbReference type="InterPro" id="IPR006091">
    <property type="entry name" value="Acyl-CoA_Oxase/DH_mid-dom"/>
</dbReference>
<dbReference type="InterPro" id="IPR009100">
    <property type="entry name" value="AcylCoA_DH/oxidase_NM_dom_sf"/>
</dbReference>
<dbReference type="Pfam" id="PF00441">
    <property type="entry name" value="Acyl-CoA_dh_1"/>
    <property type="match status" value="1"/>
</dbReference>
<evidence type="ECO:0000313" key="11">
    <source>
        <dbReference type="Proteomes" id="UP000444980"/>
    </source>
</evidence>
<name>A0A7I9V207_9ACTN</name>
<evidence type="ECO:0000256" key="1">
    <source>
        <dbReference type="ARBA" id="ARBA00001974"/>
    </source>
</evidence>
<keyword evidence="3 6" id="KW-0285">Flavoprotein</keyword>
<reference evidence="11" key="1">
    <citation type="submission" date="2019-06" db="EMBL/GenBank/DDBJ databases">
        <title>Gordonia isolated from sludge of a wastewater treatment plant.</title>
        <authorList>
            <person name="Tamura T."/>
            <person name="Aoyama K."/>
            <person name="Kang Y."/>
            <person name="Saito S."/>
            <person name="Akiyama N."/>
            <person name="Yazawa K."/>
            <person name="Gonoi T."/>
            <person name="Mikami Y."/>
        </authorList>
    </citation>
    <scope>NUCLEOTIDE SEQUENCE [LARGE SCALE GENOMIC DNA]</scope>
    <source>
        <strain evidence="11">NBRC 107697</strain>
    </source>
</reference>
<organism evidence="10 11">
    <name type="scientific">Gordonia crocea</name>
    <dbReference type="NCBI Taxonomy" id="589162"/>
    <lineage>
        <taxon>Bacteria</taxon>
        <taxon>Bacillati</taxon>
        <taxon>Actinomycetota</taxon>
        <taxon>Actinomycetes</taxon>
        <taxon>Mycobacteriales</taxon>
        <taxon>Gordoniaceae</taxon>
        <taxon>Gordonia</taxon>
    </lineage>
</organism>
<feature type="domain" description="Acyl-CoA dehydrogenase/oxidase C-terminal" evidence="7">
    <location>
        <begin position="247"/>
        <end position="401"/>
    </location>
</feature>
<dbReference type="EMBL" id="BJOU01000017">
    <property type="protein sequence ID" value="GED99059.1"/>
    <property type="molecule type" value="Genomic_DNA"/>
</dbReference>
<comment type="cofactor">
    <cofactor evidence="1 6">
        <name>FAD</name>
        <dbReference type="ChEBI" id="CHEBI:57692"/>
    </cofactor>
</comment>
<dbReference type="InterPro" id="IPR036250">
    <property type="entry name" value="AcylCo_DH-like_C"/>
</dbReference>
<dbReference type="Gene3D" id="1.10.540.10">
    <property type="entry name" value="Acyl-CoA dehydrogenase/oxidase, N-terminal domain"/>
    <property type="match status" value="1"/>
</dbReference>
<accession>A0A7I9V207</accession>
<dbReference type="InterPro" id="IPR037069">
    <property type="entry name" value="AcylCoA_DH/ox_N_sf"/>
</dbReference>
<evidence type="ECO:0000256" key="5">
    <source>
        <dbReference type="ARBA" id="ARBA00023002"/>
    </source>
</evidence>
<comment type="similarity">
    <text evidence="2 6">Belongs to the acyl-CoA dehydrogenase family.</text>
</comment>
<dbReference type="InterPro" id="IPR013786">
    <property type="entry name" value="AcylCoA_DH/ox_N"/>
</dbReference>
<feature type="domain" description="Acyl-CoA dehydrogenase/oxidase N-terminal" evidence="9">
    <location>
        <begin position="22"/>
        <end position="138"/>
    </location>
</feature>
<dbReference type="SUPFAM" id="SSF47203">
    <property type="entry name" value="Acyl-CoA dehydrogenase C-terminal domain-like"/>
    <property type="match status" value="1"/>
</dbReference>
<keyword evidence="5 6" id="KW-0560">Oxidoreductase</keyword>
<dbReference type="Gene3D" id="1.20.140.10">
    <property type="entry name" value="Butyryl-CoA Dehydrogenase, subunit A, domain 3"/>
    <property type="match status" value="1"/>
</dbReference>
<dbReference type="Proteomes" id="UP000444980">
    <property type="component" value="Unassembled WGS sequence"/>
</dbReference>
<evidence type="ECO:0000313" key="10">
    <source>
        <dbReference type="EMBL" id="GED99059.1"/>
    </source>
</evidence>
<dbReference type="PANTHER" id="PTHR43292">
    <property type="entry name" value="ACYL-COA DEHYDROGENASE"/>
    <property type="match status" value="1"/>
</dbReference>